<reference evidence="1" key="1">
    <citation type="submission" date="2013-12" db="EMBL/GenBank/DDBJ databases">
        <title>A Varibaculum cambriense genome reconstructed from a premature infant gut community with otherwise low bacterial novelty that shifts toward anaerobic metabolism during the third week of life.</title>
        <authorList>
            <person name="Brown C.T."/>
            <person name="Sharon I."/>
            <person name="Thomas B.C."/>
            <person name="Castelle C.J."/>
            <person name="Morowitz M.J."/>
            <person name="Banfield J.F."/>
        </authorList>
    </citation>
    <scope>NUCLEOTIDE SEQUENCE</scope>
</reference>
<dbReference type="AlphaFoldDB" id="W1YNJ0"/>
<evidence type="ECO:0000313" key="1">
    <source>
        <dbReference type="EMBL" id="ETJ44052.1"/>
    </source>
</evidence>
<name>W1YNJ0_9ZZZZ</name>
<feature type="non-terminal residue" evidence="1">
    <location>
        <position position="1"/>
    </location>
</feature>
<comment type="caution">
    <text evidence="1">The sequence shown here is derived from an EMBL/GenBank/DDBJ whole genome shotgun (WGS) entry which is preliminary data.</text>
</comment>
<organism evidence="1">
    <name type="scientific">human gut metagenome</name>
    <dbReference type="NCBI Taxonomy" id="408170"/>
    <lineage>
        <taxon>unclassified sequences</taxon>
        <taxon>metagenomes</taxon>
        <taxon>organismal metagenomes</taxon>
    </lineage>
</organism>
<protein>
    <submittedName>
        <fullName evidence="1">Uncharacterized protein</fullName>
    </submittedName>
</protein>
<dbReference type="EMBL" id="AZMM01001918">
    <property type="protein sequence ID" value="ETJ44052.1"/>
    <property type="molecule type" value="Genomic_DNA"/>
</dbReference>
<accession>W1YNJ0</accession>
<proteinExistence type="predicted"/>
<sequence>KDFTIKVKHRVSPYTYERKNTTHM</sequence>
<gene>
    <name evidence="1" type="ORF">Q604_UNBC01918G0001</name>
</gene>